<dbReference type="GO" id="GO:0005524">
    <property type="term" value="F:ATP binding"/>
    <property type="evidence" value="ECO:0007669"/>
    <property type="project" value="UniProtKB-KW"/>
</dbReference>
<dbReference type="Gene3D" id="3.40.50.300">
    <property type="entry name" value="P-loop containing nucleotide triphosphate hydrolases"/>
    <property type="match status" value="1"/>
</dbReference>
<dbReference type="RefSeq" id="XP_065330165.1">
    <property type="nucleotide sequence ID" value="XM_065474093.1"/>
</dbReference>
<dbReference type="GO" id="GO:0140663">
    <property type="term" value="F:ATP-dependent FeS chaperone activity"/>
    <property type="evidence" value="ECO:0007669"/>
    <property type="project" value="InterPro"/>
</dbReference>
<protein>
    <submittedName>
        <fullName evidence="6">Cytosolic Fe-S cluster assembly factor NUBP2-like protein</fullName>
    </submittedName>
</protein>
<keyword evidence="4" id="KW-0408">Iron</keyword>
<dbReference type="InterPro" id="IPR033756">
    <property type="entry name" value="YlxH/NBP35"/>
</dbReference>
<gene>
    <name evidence="6" type="ORF">VNE69_07089</name>
</gene>
<dbReference type="InterPro" id="IPR027417">
    <property type="entry name" value="P-loop_NTPase"/>
</dbReference>
<keyword evidence="1" id="KW-0479">Metal-binding</keyword>
<dbReference type="GeneID" id="90541845"/>
<organism evidence="6 7">
    <name type="scientific">Vairimorpha necatrix</name>
    <dbReference type="NCBI Taxonomy" id="6039"/>
    <lineage>
        <taxon>Eukaryota</taxon>
        <taxon>Fungi</taxon>
        <taxon>Fungi incertae sedis</taxon>
        <taxon>Microsporidia</taxon>
        <taxon>Nosematidae</taxon>
        <taxon>Vairimorpha</taxon>
    </lineage>
</organism>
<reference evidence="6" key="1">
    <citation type="journal article" date="2024" name="BMC Genomics">
        <title>Functional annotation of a divergent genome using sequence and structure-based similarity.</title>
        <authorList>
            <person name="Svedberg D."/>
            <person name="Winiger R.R."/>
            <person name="Berg A."/>
            <person name="Sharma H."/>
            <person name="Tellgren-Roth C."/>
            <person name="Debrunner-Vossbrinck B.A."/>
            <person name="Vossbrinck C.R."/>
            <person name="Barandun J."/>
        </authorList>
    </citation>
    <scope>NUCLEOTIDE SEQUENCE</scope>
    <source>
        <strain evidence="6">Illinois isolate</strain>
    </source>
</reference>
<evidence type="ECO:0000256" key="4">
    <source>
        <dbReference type="ARBA" id="ARBA00023004"/>
    </source>
</evidence>
<dbReference type="Proteomes" id="UP001334084">
    <property type="component" value="Chromosome 7"/>
</dbReference>
<evidence type="ECO:0000256" key="1">
    <source>
        <dbReference type="ARBA" id="ARBA00022723"/>
    </source>
</evidence>
<dbReference type="EMBL" id="CP142732">
    <property type="protein sequence ID" value="WUR04020.1"/>
    <property type="molecule type" value="Genomic_DNA"/>
</dbReference>
<accession>A0AAX4JDG2</accession>
<evidence type="ECO:0000313" key="7">
    <source>
        <dbReference type="Proteomes" id="UP001334084"/>
    </source>
</evidence>
<dbReference type="GO" id="GO:0046872">
    <property type="term" value="F:metal ion binding"/>
    <property type="evidence" value="ECO:0007669"/>
    <property type="project" value="UniProtKB-KW"/>
</dbReference>
<dbReference type="PANTHER" id="PTHR23264:SF19">
    <property type="entry name" value="CYTOSOLIC FE-S CLUSTER ASSEMBLY FACTOR NUBP2"/>
    <property type="match status" value="1"/>
</dbReference>
<keyword evidence="2" id="KW-0547">Nucleotide-binding</keyword>
<dbReference type="PANTHER" id="PTHR23264">
    <property type="entry name" value="NUCLEOTIDE-BINDING PROTEIN NBP35 YEAST -RELATED"/>
    <property type="match status" value="1"/>
</dbReference>
<dbReference type="AlphaFoldDB" id="A0AAX4JDG2"/>
<dbReference type="CDD" id="cd02037">
    <property type="entry name" value="Mrp_NBP35"/>
    <property type="match status" value="1"/>
</dbReference>
<proteinExistence type="predicted"/>
<dbReference type="GO" id="GO:0016226">
    <property type="term" value="P:iron-sulfur cluster assembly"/>
    <property type="evidence" value="ECO:0007669"/>
    <property type="project" value="InterPro"/>
</dbReference>
<evidence type="ECO:0000256" key="3">
    <source>
        <dbReference type="ARBA" id="ARBA00022840"/>
    </source>
</evidence>
<evidence type="ECO:0000256" key="2">
    <source>
        <dbReference type="ARBA" id="ARBA00022741"/>
    </source>
</evidence>
<evidence type="ECO:0000313" key="6">
    <source>
        <dbReference type="EMBL" id="WUR04020.1"/>
    </source>
</evidence>
<dbReference type="Pfam" id="PF10609">
    <property type="entry name" value="ParA"/>
    <property type="match status" value="1"/>
</dbReference>
<name>A0AAX4JDG2_9MICR</name>
<keyword evidence="5" id="KW-0411">Iron-sulfur</keyword>
<dbReference type="GO" id="GO:0051536">
    <property type="term" value="F:iron-sulfur cluster binding"/>
    <property type="evidence" value="ECO:0007669"/>
    <property type="project" value="UniProtKB-KW"/>
</dbReference>
<sequence>MVNKIAVMSGKGGVGKSSLSILLSMILSESKKCLLLDFDICGPSCVTSLGGKGQVKKGSKGLIPIKITDNLHVLSMGSMINKEDAVIWRGPKKLSLLNLFYESIDDYDFVIIDTPPGISEEHDFLVNKNIKSLIVTTSQNVALSDTVKAIEFCQMNNIEILGVIENMSGYKCKKCKHITNIFASRGGEKISEYYKLQFVSKLPVEPEFGKMLDKGEFKEKYKDLETYKILKENITRIL</sequence>
<dbReference type="SUPFAM" id="SSF52540">
    <property type="entry name" value="P-loop containing nucleoside triphosphate hydrolases"/>
    <property type="match status" value="1"/>
</dbReference>
<keyword evidence="7" id="KW-1185">Reference proteome</keyword>
<dbReference type="GO" id="GO:0005829">
    <property type="term" value="C:cytosol"/>
    <property type="evidence" value="ECO:0007669"/>
    <property type="project" value="TreeGrafter"/>
</dbReference>
<dbReference type="InterPro" id="IPR019591">
    <property type="entry name" value="Mrp/NBP35_ATP-bd"/>
</dbReference>
<dbReference type="KEGG" id="vnx:VNE69_07089"/>
<keyword evidence="3" id="KW-0067">ATP-binding</keyword>
<evidence type="ECO:0000256" key="5">
    <source>
        <dbReference type="ARBA" id="ARBA00023014"/>
    </source>
</evidence>